<feature type="domain" description="Endospore appendages core" evidence="1">
    <location>
        <begin position="38"/>
        <end position="127"/>
    </location>
</feature>
<dbReference type="EMBL" id="JAKTTI010000020">
    <property type="protein sequence ID" value="MCH1626251.1"/>
    <property type="molecule type" value="Genomic_DNA"/>
</dbReference>
<dbReference type="Pfam" id="PF13157">
    <property type="entry name" value="Enas"/>
    <property type="match status" value="1"/>
</dbReference>
<accession>A0AAW5E019</accession>
<protein>
    <submittedName>
        <fullName evidence="2">DUF3992 domain-containing protein</fullName>
    </submittedName>
</protein>
<evidence type="ECO:0000313" key="3">
    <source>
        <dbReference type="Proteomes" id="UP001431131"/>
    </source>
</evidence>
<organism evidence="2 3">
    <name type="scientific">Fredinandcohnia quinoae</name>
    <dbReference type="NCBI Taxonomy" id="2918902"/>
    <lineage>
        <taxon>Bacteria</taxon>
        <taxon>Bacillati</taxon>
        <taxon>Bacillota</taxon>
        <taxon>Bacilli</taxon>
        <taxon>Bacillales</taxon>
        <taxon>Bacillaceae</taxon>
        <taxon>Fredinandcohnia</taxon>
    </lineage>
</organism>
<sequence length="301" mass="34174">METHTIKVTKYTDWTYRLSTNELVEDITKDIEIETIFKEIKVNCRGLPEVVWKINKRYEIGFPATVTIFYESGCDGVMTVILNGEPSNLLLEGDCESFTVEHLRAIEIECDGEIGDCIGLIEITFHLDQFINWLHASDIKSIICDHRGHQFDSPNDYPIHCHEIPQEYERETVDLTLPDWNTVTLQKVQLVKVGYVAITFLDGVHRIFTTSPVPIQLEDKVLLTAPEGTKITCEILDVDCSAIFVQSNSTDDVLSNKVKITITIYQCIMVDATLLVKVEGRVCKPRMDNAVKSICPPHKNK</sequence>
<proteinExistence type="predicted"/>
<dbReference type="RefSeq" id="WP_240256170.1">
    <property type="nucleotide sequence ID" value="NZ_JAKTTI010000020.1"/>
</dbReference>
<dbReference type="InterPro" id="IPR025055">
    <property type="entry name" value="Ena_core"/>
</dbReference>
<gene>
    <name evidence="2" type="ORF">MJG50_13000</name>
</gene>
<evidence type="ECO:0000313" key="2">
    <source>
        <dbReference type="EMBL" id="MCH1626251.1"/>
    </source>
</evidence>
<reference evidence="2" key="1">
    <citation type="submission" date="2022-02" db="EMBL/GenBank/DDBJ databases">
        <title>Fredinandcohnia quinoae sp. nov. isolated from Chenopodium quinoa seeds.</title>
        <authorList>
            <person name="Saati-Santamaria Z."/>
            <person name="Flores-Felix J.D."/>
            <person name="Igual J.M."/>
            <person name="Velazquez E."/>
            <person name="Garcia-Fraile P."/>
            <person name="Martinez-Molina E."/>
        </authorList>
    </citation>
    <scope>NUCLEOTIDE SEQUENCE</scope>
    <source>
        <strain evidence="2">SECRCQ15</strain>
    </source>
</reference>
<name>A0AAW5E019_9BACI</name>
<dbReference type="Proteomes" id="UP001431131">
    <property type="component" value="Unassembled WGS sequence"/>
</dbReference>
<comment type="caution">
    <text evidence="2">The sequence shown here is derived from an EMBL/GenBank/DDBJ whole genome shotgun (WGS) entry which is preliminary data.</text>
</comment>
<dbReference type="AlphaFoldDB" id="A0AAW5E019"/>
<keyword evidence="3" id="KW-1185">Reference proteome</keyword>
<evidence type="ECO:0000259" key="1">
    <source>
        <dbReference type="Pfam" id="PF13157"/>
    </source>
</evidence>